<keyword evidence="1 4" id="KW-0489">Methyltransferase</keyword>
<keyword evidence="2 4" id="KW-0808">Transferase</keyword>
<dbReference type="GO" id="GO:0032259">
    <property type="term" value="P:methylation"/>
    <property type="evidence" value="ECO:0007669"/>
    <property type="project" value="UniProtKB-KW"/>
</dbReference>
<dbReference type="InterPro" id="IPR029063">
    <property type="entry name" value="SAM-dependent_MTases_sf"/>
</dbReference>
<reference evidence="4" key="1">
    <citation type="submission" date="2021-12" db="EMBL/GenBank/DDBJ databases">
        <title>Discovery of the Pendulisporaceae a myxobacterial family with distinct sporulation behavior and unique specialized metabolism.</title>
        <authorList>
            <person name="Garcia R."/>
            <person name="Popoff A."/>
            <person name="Bader C.D."/>
            <person name="Loehr J."/>
            <person name="Walesch S."/>
            <person name="Walt C."/>
            <person name="Boldt J."/>
            <person name="Bunk B."/>
            <person name="Haeckl F.J.F.P.J."/>
            <person name="Gunesch A.P."/>
            <person name="Birkelbach J."/>
            <person name="Nuebel U."/>
            <person name="Pietschmann T."/>
            <person name="Bach T."/>
            <person name="Mueller R."/>
        </authorList>
    </citation>
    <scope>NUCLEOTIDE SEQUENCE</scope>
    <source>
        <strain evidence="4">MSr11367</strain>
    </source>
</reference>
<evidence type="ECO:0000313" key="4">
    <source>
        <dbReference type="EMBL" id="WXB00382.1"/>
    </source>
</evidence>
<keyword evidence="5" id="KW-1185">Reference proteome</keyword>
<dbReference type="EC" id="2.1.1.44" evidence="4"/>
<gene>
    <name evidence="4" type="ORF">LVJ94_26100</name>
</gene>
<evidence type="ECO:0000313" key="5">
    <source>
        <dbReference type="Proteomes" id="UP001374803"/>
    </source>
</evidence>
<dbReference type="InterPro" id="IPR051128">
    <property type="entry name" value="EgtD_Methyltrsf_superfamily"/>
</dbReference>
<accession>A0ABZ2KNX5</accession>
<dbReference type="Proteomes" id="UP001374803">
    <property type="component" value="Chromosome"/>
</dbReference>
<organism evidence="4 5">
    <name type="scientific">Pendulispora rubella</name>
    <dbReference type="NCBI Taxonomy" id="2741070"/>
    <lineage>
        <taxon>Bacteria</taxon>
        <taxon>Pseudomonadati</taxon>
        <taxon>Myxococcota</taxon>
        <taxon>Myxococcia</taxon>
        <taxon>Myxococcales</taxon>
        <taxon>Sorangiineae</taxon>
        <taxon>Pendulisporaceae</taxon>
        <taxon>Pendulispora</taxon>
    </lineage>
</organism>
<dbReference type="InterPro" id="IPR019257">
    <property type="entry name" value="MeTrfase_dom"/>
</dbReference>
<dbReference type="GO" id="GO:0052706">
    <property type="term" value="F:L-histidine N(alpha)-methyltransferase activity"/>
    <property type="evidence" value="ECO:0007669"/>
    <property type="project" value="UniProtKB-EC"/>
</dbReference>
<dbReference type="Gene3D" id="3.40.50.150">
    <property type="entry name" value="Vaccinia Virus protein VP39"/>
    <property type="match status" value="1"/>
</dbReference>
<dbReference type="EMBL" id="CP089983">
    <property type="protein sequence ID" value="WXB00382.1"/>
    <property type="molecule type" value="Genomic_DNA"/>
</dbReference>
<sequence length="831" mass="92838">MKTISHSSHGRTYYFTGANADLWQIATEHSAIFAERDFDTLAQAFGSSDDNERVDASKLLITKLWKAHPELGPYPFLDCLSKFEFNRQFHSNYRDHVCHQLKVYLLGLGILSCSHRLRGETGKLVGDHNLGLVWLVTAVFHDVGYVVESEHSQPDSRSWKLVREEYERAMRNPLTALLQEHDLSDATEQQIQKAYSIRTPTLDGMGDLEQDALFQAFKEEGVKANLGQFIAGDRTPVQKYFAYAQKTASKRPPFKDHGVASALLLTKTWRDFDEYLEQLVMPRSLSQSQQNAPKVAAALSRIRPSVENVLAKRRQLETHIMRAAGAMSLHNITPAQWNREDSSNQGLTFDIYRIRIGKDGSNTGNPLAFMLAFVDTLQDWDRPTFSETPNEGALHSHDISVSPDKAAGKVLVYVKKDAEEFSAPPKSKHARYSRVVRCLKEFLDEGDVDSLLAWTPDTAAIPKAAPSAPIVPPLDSRRDLDLGGGMKMPPKDPWHWVALLRSEASRHGDLMATLQRGKGDSRPRYIDSGFAYWGTAPTNRWWEACRSPYYLVMKKGIATFEDRWEELLDTFEESLPGIYVSYGVGTGEKDAVVLATLKAAGGQPFYVPIDMSLDMLVEGAKIASKGPSRTNRIIPVLMDFSAPLELETVKEIRRKSLGDGPILFSLLGNTLANFADDISLLKTLAEVMVKGDLMLLEVAATNRVDDTTAAMASAEYRSIHPFELFVSSALTLHANLPVGTIEYTGEVCGNGEVLQIDINSVSDSKRRGRFINDSVIQVEPNERIRLYRSRKYSLTAIRGLVQEAGLSEVTSNLQLNERSSPFGLYLGLYRK</sequence>
<proteinExistence type="predicted"/>
<evidence type="ECO:0000259" key="3">
    <source>
        <dbReference type="Pfam" id="PF10017"/>
    </source>
</evidence>
<dbReference type="RefSeq" id="WP_394829983.1">
    <property type="nucleotide sequence ID" value="NZ_CP089929.1"/>
</dbReference>
<dbReference type="PANTHER" id="PTHR43397">
    <property type="entry name" value="ERGOTHIONEINE BIOSYNTHESIS PROTEIN 1"/>
    <property type="match status" value="1"/>
</dbReference>
<dbReference type="Pfam" id="PF10017">
    <property type="entry name" value="Methyltransf_33"/>
    <property type="match status" value="1"/>
</dbReference>
<name>A0ABZ2KNX5_9BACT</name>
<evidence type="ECO:0000256" key="1">
    <source>
        <dbReference type="ARBA" id="ARBA00022603"/>
    </source>
</evidence>
<feature type="domain" description="Histidine-specific methyltransferase SAM-dependent" evidence="3">
    <location>
        <begin position="539"/>
        <end position="810"/>
    </location>
</feature>
<dbReference type="PANTHER" id="PTHR43397:SF1">
    <property type="entry name" value="ERGOTHIONEINE BIOSYNTHESIS PROTEIN 1"/>
    <property type="match status" value="1"/>
</dbReference>
<protein>
    <submittedName>
        <fullName evidence="4">L-histidine N(Alpha)-methyltransferase</fullName>
        <ecNumber evidence="4">2.1.1.44</ecNumber>
    </submittedName>
</protein>
<evidence type="ECO:0000256" key="2">
    <source>
        <dbReference type="ARBA" id="ARBA00022679"/>
    </source>
</evidence>